<organism evidence="1 2">
    <name type="scientific">Ralstonia phage RSF1</name>
    <dbReference type="NCBI Taxonomy" id="1689679"/>
    <lineage>
        <taxon>Viruses</taxon>
        <taxon>Duplodnaviria</taxon>
        <taxon>Heunggongvirae</taxon>
        <taxon>Uroviricota</taxon>
        <taxon>Caudoviricetes</taxon>
        <taxon>Chimalliviridae</taxon>
        <taxon>Chiangmaivirus</taxon>
        <taxon>Chiangmaivirus RSF1</taxon>
    </lineage>
</organism>
<dbReference type="KEGG" id="vg:26634689"/>
<evidence type="ECO:0000313" key="2">
    <source>
        <dbReference type="Proteomes" id="UP000202583"/>
    </source>
</evidence>
<proteinExistence type="predicted"/>
<keyword evidence="2" id="KW-1185">Reference proteome</keyword>
<sequence length="84" mass="9545">MIAFADIRDTYNDAREKGATSQEAFKEVVSKFPELPLVELSVALNIIECDYDRRMSSFEHAAKDVMFRAMNAKSLARSNRLSAR</sequence>
<dbReference type="Proteomes" id="UP000202583">
    <property type="component" value="Segment"/>
</dbReference>
<name>A0A0K2QQZ9_9CAUD</name>
<dbReference type="RefSeq" id="YP_009208032.2">
    <property type="nucleotide sequence ID" value="NC_028899.1"/>
</dbReference>
<reference evidence="1 2" key="1">
    <citation type="submission" date="2015-07" db="EMBL/GenBank/DDBJ databases">
        <title>Two Asian jumbo phage RSL2 and RSF1 infecting the phytopathogen Ralstonia solanacearum share common features related to the phi-KZ-like phages.</title>
        <authorList>
            <person name="Kawasaki T."/>
            <person name="Fujie M."/>
            <person name="Chatchawankanphanich O."/>
            <person name="Ogata H."/>
            <person name="Yamada T."/>
        </authorList>
    </citation>
    <scope>NUCLEOTIDE SEQUENCE [LARGE SCALE GENOMIC DNA]</scope>
    <source>
        <strain evidence="1 2">RSF1</strain>
    </source>
</reference>
<protein>
    <submittedName>
        <fullName evidence="1">Uncharacterized protein</fullName>
    </submittedName>
</protein>
<dbReference type="GeneID" id="26634689"/>
<accession>A0A0K2QQZ9</accession>
<evidence type="ECO:0000313" key="1">
    <source>
        <dbReference type="EMBL" id="BAS05020.2"/>
    </source>
</evidence>
<dbReference type="EMBL" id="AP014927">
    <property type="protein sequence ID" value="BAS05020.2"/>
    <property type="molecule type" value="Genomic_DNA"/>
</dbReference>